<proteinExistence type="predicted"/>
<comment type="caution">
    <text evidence="1">The sequence shown here is derived from an EMBL/GenBank/DDBJ whole genome shotgun (WGS) entry which is preliminary data.</text>
</comment>
<organism evidence="1 2">
    <name type="scientific">Solanum pinnatisectum</name>
    <name type="common">tansyleaf nightshade</name>
    <dbReference type="NCBI Taxonomy" id="50273"/>
    <lineage>
        <taxon>Eukaryota</taxon>
        <taxon>Viridiplantae</taxon>
        <taxon>Streptophyta</taxon>
        <taxon>Embryophyta</taxon>
        <taxon>Tracheophyta</taxon>
        <taxon>Spermatophyta</taxon>
        <taxon>Magnoliopsida</taxon>
        <taxon>eudicotyledons</taxon>
        <taxon>Gunneridae</taxon>
        <taxon>Pentapetalae</taxon>
        <taxon>asterids</taxon>
        <taxon>lamiids</taxon>
        <taxon>Solanales</taxon>
        <taxon>Solanaceae</taxon>
        <taxon>Solanoideae</taxon>
        <taxon>Solaneae</taxon>
        <taxon>Solanum</taxon>
    </lineage>
</organism>
<name>A0AAV9KCQ0_9SOLN</name>
<evidence type="ECO:0008006" key="3">
    <source>
        <dbReference type="Google" id="ProtNLM"/>
    </source>
</evidence>
<protein>
    <recommendedName>
        <fullName evidence="3">AMP-binding enzyme C-terminal domain-containing protein</fullName>
    </recommendedName>
</protein>
<evidence type="ECO:0000313" key="2">
    <source>
        <dbReference type="Proteomes" id="UP001311915"/>
    </source>
</evidence>
<dbReference type="AlphaFoldDB" id="A0AAV9KCQ0"/>
<sequence>MRAEIAKLAKKPVTVPSPVLPESLVRFFTEPPTTQDLDDFWGELPKSKYGKLN</sequence>
<gene>
    <name evidence="1" type="ORF">R3W88_004370</name>
</gene>
<dbReference type="EMBL" id="JAWPEI010000011">
    <property type="protein sequence ID" value="KAK4709857.1"/>
    <property type="molecule type" value="Genomic_DNA"/>
</dbReference>
<dbReference type="Proteomes" id="UP001311915">
    <property type="component" value="Unassembled WGS sequence"/>
</dbReference>
<evidence type="ECO:0000313" key="1">
    <source>
        <dbReference type="EMBL" id="KAK4709857.1"/>
    </source>
</evidence>
<reference evidence="1 2" key="1">
    <citation type="submission" date="2023-10" db="EMBL/GenBank/DDBJ databases">
        <title>Genome-Wide Identification Analysis in wild type Solanum Pinnatisectum Reveals Some Genes Defensing Phytophthora Infestans.</title>
        <authorList>
            <person name="Sun C."/>
        </authorList>
    </citation>
    <scope>NUCLEOTIDE SEQUENCE [LARGE SCALE GENOMIC DNA]</scope>
    <source>
        <strain evidence="1">LQN</strain>
        <tissue evidence="1">Leaf</tissue>
    </source>
</reference>
<accession>A0AAV9KCQ0</accession>
<keyword evidence="2" id="KW-1185">Reference proteome</keyword>